<evidence type="ECO:0000259" key="3">
    <source>
        <dbReference type="Pfam" id="PF18962"/>
    </source>
</evidence>
<evidence type="ECO:0000313" key="4">
    <source>
        <dbReference type="EMBL" id="EAY31519.1"/>
    </source>
</evidence>
<dbReference type="CDD" id="cd04842">
    <property type="entry name" value="Peptidases_S8_Kp43_protease"/>
    <property type="match status" value="1"/>
</dbReference>
<dbReference type="EMBL" id="AAWS01000002">
    <property type="protein sequence ID" value="EAY31519.1"/>
    <property type="molecule type" value="Genomic_DNA"/>
</dbReference>
<dbReference type="AlphaFoldDB" id="A1ZCY0"/>
<dbReference type="InterPro" id="IPR034058">
    <property type="entry name" value="TagA/B/C/D_pept_dom"/>
</dbReference>
<sequence>MATFAQKRFETIKVAPGCLSYTHTIRVKILDFKAFSQWCTQYLPQKKIKQLYPNIAQISNACHQTIDKLATCPQVLFIDRGKLPAKTELSFDSRGVWLNKISAVHQRYPQFNGDGLFVSVREDPFNKTDIDFAGRIADTANVGKTVDTHASIIASVIAGGGNSSSSALGVAWKAQLYSSGFRNGLAPDNGNTLMRQKAYVQNHSYGVGAIENYYGIEAEAYDQHGIDFPQLLHVFSIGNFGNQTATAAHTKYNIKGFANLSGQFKVAKNVLTVGEIDTNSVVTTLSSRGPAYDGRIKPELVAYGGGNGSSESAAIVSGIGLLAQQAYQNKKGQIPPAALLKAVLINAADDLGRTGIDFEYGFGSVDALGTIKTLEDNRYFTETLAATNDSKTFKITVPAHAQHLKVTLVWHDPAAKAGNTKALVNDLDLSVKKVGTSTIWKPWTLNIFAHADSLKLPAERGEDHLNNIEQVTLSFPAAGTYEISVKAFNLTVANQRFSLAYEYPTDFEWVYPLQNDVLQAAHTRRLQWNWHKVAEPGKLEYKLANSNTWQLIAQLNDLSKEYHHWAVPNLFAPIQIRLTAHSGFSFTSDPFQVMAGLAPNVGYDCPQALMLFWSPLPGVSSYQVYKMGVKYLEPIAQVQDTLIVINKSTHSSKYFAVAPFIDDTAVRWGNTINTDFKGIKCYFKSFLATPGFNDTTHLQLTLATDYRLRNIALQRSNRSGEGFKTIANTPPRGALYTFSDASPLAYRNIYRVALTNASGKTFYSDEVEVLVVAQNEFFMYPNPTRLNQPIVVTDRRNEIEKVRILNLVGKVLQQYVPNGSDQKELFTDGLATGVYLVELILKDGSRKTKRLVIK</sequence>
<comment type="similarity">
    <text evidence="1">Belongs to the peptidase S8 family.</text>
</comment>
<dbReference type="InterPro" id="IPR051048">
    <property type="entry name" value="Peptidase_S8/S53_subtilisin"/>
</dbReference>
<feature type="domain" description="Peptidase S8/S53" evidence="2">
    <location>
        <begin position="113"/>
        <end position="363"/>
    </location>
</feature>
<reference evidence="4 5" key="1">
    <citation type="submission" date="2007-01" db="EMBL/GenBank/DDBJ databases">
        <authorList>
            <person name="Haygood M."/>
            <person name="Podell S."/>
            <person name="Anderson C."/>
            <person name="Hopkinson B."/>
            <person name="Roe K."/>
            <person name="Barbeau K."/>
            <person name="Gaasterland T."/>
            <person name="Ferriera S."/>
            <person name="Johnson J."/>
            <person name="Kravitz S."/>
            <person name="Beeson K."/>
            <person name="Sutton G."/>
            <person name="Rogers Y.-H."/>
            <person name="Friedman R."/>
            <person name="Frazier M."/>
            <person name="Venter J.C."/>
        </authorList>
    </citation>
    <scope>NUCLEOTIDE SEQUENCE [LARGE SCALE GENOMIC DNA]</scope>
    <source>
        <strain evidence="4 5">ATCC 23134</strain>
    </source>
</reference>
<protein>
    <submittedName>
        <fullName evidence="4">Uncharacterized protein</fullName>
    </submittedName>
</protein>
<dbReference type="SUPFAM" id="SSF52743">
    <property type="entry name" value="Subtilisin-like"/>
    <property type="match status" value="1"/>
</dbReference>
<accession>A1ZCY0</accession>
<dbReference type="GO" id="GO:0006508">
    <property type="term" value="P:proteolysis"/>
    <property type="evidence" value="ECO:0007669"/>
    <property type="project" value="InterPro"/>
</dbReference>
<dbReference type="PANTHER" id="PTHR43399">
    <property type="entry name" value="SUBTILISIN-RELATED"/>
    <property type="match status" value="1"/>
</dbReference>
<organism evidence="4 5">
    <name type="scientific">Microscilla marina ATCC 23134</name>
    <dbReference type="NCBI Taxonomy" id="313606"/>
    <lineage>
        <taxon>Bacteria</taxon>
        <taxon>Pseudomonadati</taxon>
        <taxon>Bacteroidota</taxon>
        <taxon>Cytophagia</taxon>
        <taxon>Cytophagales</taxon>
        <taxon>Microscillaceae</taxon>
        <taxon>Microscilla</taxon>
    </lineage>
</organism>
<dbReference type="Pfam" id="PF18962">
    <property type="entry name" value="Por_Secre_tail"/>
    <property type="match status" value="1"/>
</dbReference>
<dbReference type="eggNOG" id="COG1404">
    <property type="taxonomic scope" value="Bacteria"/>
</dbReference>
<evidence type="ECO:0000313" key="5">
    <source>
        <dbReference type="Proteomes" id="UP000004095"/>
    </source>
</evidence>
<dbReference type="NCBIfam" id="TIGR04183">
    <property type="entry name" value="Por_Secre_tail"/>
    <property type="match status" value="1"/>
</dbReference>
<dbReference type="Pfam" id="PF00082">
    <property type="entry name" value="Peptidase_S8"/>
    <property type="match status" value="1"/>
</dbReference>
<dbReference type="InterPro" id="IPR000209">
    <property type="entry name" value="Peptidase_S8/S53_dom"/>
</dbReference>
<gene>
    <name evidence="4" type="ORF">M23134_05025</name>
</gene>
<evidence type="ECO:0000259" key="2">
    <source>
        <dbReference type="Pfam" id="PF00082"/>
    </source>
</evidence>
<keyword evidence="5" id="KW-1185">Reference proteome</keyword>
<dbReference type="GO" id="GO:0004252">
    <property type="term" value="F:serine-type endopeptidase activity"/>
    <property type="evidence" value="ECO:0007669"/>
    <property type="project" value="InterPro"/>
</dbReference>
<dbReference type="InterPro" id="IPR008979">
    <property type="entry name" value="Galactose-bd-like_sf"/>
</dbReference>
<name>A1ZCY0_MICM2</name>
<proteinExistence type="inferred from homology"/>
<dbReference type="PANTHER" id="PTHR43399:SF4">
    <property type="entry name" value="CELL WALL-ASSOCIATED PROTEASE"/>
    <property type="match status" value="1"/>
</dbReference>
<dbReference type="Proteomes" id="UP000004095">
    <property type="component" value="Unassembled WGS sequence"/>
</dbReference>
<evidence type="ECO:0000256" key="1">
    <source>
        <dbReference type="ARBA" id="ARBA00011073"/>
    </source>
</evidence>
<dbReference type="SUPFAM" id="SSF49785">
    <property type="entry name" value="Galactose-binding domain-like"/>
    <property type="match status" value="1"/>
</dbReference>
<dbReference type="Gene3D" id="2.60.120.380">
    <property type="match status" value="1"/>
</dbReference>
<dbReference type="InterPro" id="IPR036852">
    <property type="entry name" value="Peptidase_S8/S53_dom_sf"/>
</dbReference>
<feature type="domain" description="Secretion system C-terminal sorting" evidence="3">
    <location>
        <begin position="779"/>
        <end position="853"/>
    </location>
</feature>
<dbReference type="InterPro" id="IPR026444">
    <property type="entry name" value="Secre_tail"/>
</dbReference>
<dbReference type="Gene3D" id="3.40.50.200">
    <property type="entry name" value="Peptidase S8/S53 domain"/>
    <property type="match status" value="1"/>
</dbReference>
<comment type="caution">
    <text evidence="4">The sequence shown here is derived from an EMBL/GenBank/DDBJ whole genome shotgun (WGS) entry which is preliminary data.</text>
</comment>